<dbReference type="SUPFAM" id="SSF53474">
    <property type="entry name" value="alpha/beta-Hydrolases"/>
    <property type="match status" value="1"/>
</dbReference>
<evidence type="ECO:0000313" key="1">
    <source>
        <dbReference type="EMBL" id="MBB3138458.1"/>
    </source>
</evidence>
<sequence>MNLIMNDLRTQRLLIVGDIHGFPETSVELLGIGRFEHRALQLADLSGRPGLRGDELHDQLFNEDGILRAVRALCEIDGRACVGIGFSAGGTALWQAVKAGLDLQALICVSSTRLRFETSPLHIPTMVVWAEFDPHRPTESWNDTVPGCCKTYTGKQHDFYRIDALTPKSSLLTDVAAFVEGRAPCA</sequence>
<keyword evidence="2" id="KW-1185">Reference proteome</keyword>
<gene>
    <name evidence="1" type="ORF">FHS26_006236</name>
</gene>
<dbReference type="Proteomes" id="UP000518315">
    <property type="component" value="Unassembled WGS sequence"/>
</dbReference>
<accession>A0A7W5BTD9</accession>
<protein>
    <recommendedName>
        <fullName evidence="3">Alpha/beta hydrolase</fullName>
    </recommendedName>
</protein>
<evidence type="ECO:0008006" key="3">
    <source>
        <dbReference type="Google" id="ProtNLM"/>
    </source>
</evidence>
<dbReference type="RefSeq" id="WP_245438650.1">
    <property type="nucleotide sequence ID" value="NZ_JACHXH010000032.1"/>
</dbReference>
<dbReference type="InterPro" id="IPR029058">
    <property type="entry name" value="AB_hydrolase_fold"/>
</dbReference>
<dbReference type="AlphaFoldDB" id="A0A7W5BTD9"/>
<comment type="caution">
    <text evidence="1">The sequence shown here is derived from an EMBL/GenBank/DDBJ whole genome shotgun (WGS) entry which is preliminary data.</text>
</comment>
<dbReference type="EMBL" id="JACHXH010000032">
    <property type="protein sequence ID" value="MBB3138458.1"/>
    <property type="molecule type" value="Genomic_DNA"/>
</dbReference>
<evidence type="ECO:0000313" key="2">
    <source>
        <dbReference type="Proteomes" id="UP000518315"/>
    </source>
</evidence>
<name>A0A7W5BTD9_9HYPH</name>
<proteinExistence type="predicted"/>
<organism evidence="1 2">
    <name type="scientific">Rhizobium pisi</name>
    <dbReference type="NCBI Taxonomy" id="574561"/>
    <lineage>
        <taxon>Bacteria</taxon>
        <taxon>Pseudomonadati</taxon>
        <taxon>Pseudomonadota</taxon>
        <taxon>Alphaproteobacteria</taxon>
        <taxon>Hyphomicrobiales</taxon>
        <taxon>Rhizobiaceae</taxon>
        <taxon>Rhizobium/Agrobacterium group</taxon>
        <taxon>Rhizobium</taxon>
    </lineage>
</organism>
<reference evidence="1 2" key="1">
    <citation type="submission" date="2020-08" db="EMBL/GenBank/DDBJ databases">
        <title>Genomic Encyclopedia of Type Strains, Phase III (KMG-III): the genomes of soil and plant-associated and newly described type strains.</title>
        <authorList>
            <person name="Whitman W."/>
        </authorList>
    </citation>
    <scope>NUCLEOTIDE SEQUENCE [LARGE SCALE GENOMIC DNA]</scope>
    <source>
        <strain evidence="1 2">CECT 4113</strain>
    </source>
</reference>
<dbReference type="Gene3D" id="3.40.50.1820">
    <property type="entry name" value="alpha/beta hydrolase"/>
    <property type="match status" value="1"/>
</dbReference>